<keyword evidence="1" id="KW-0812">Transmembrane</keyword>
<dbReference type="EMBL" id="FRXN01000001">
    <property type="protein sequence ID" value="SHO59579.1"/>
    <property type="molecule type" value="Genomic_DNA"/>
</dbReference>
<reference evidence="4" key="1">
    <citation type="submission" date="2016-12" db="EMBL/GenBank/DDBJ databases">
        <authorList>
            <person name="Varghese N."/>
            <person name="Submissions S."/>
        </authorList>
    </citation>
    <scope>NUCLEOTIDE SEQUENCE [LARGE SCALE GENOMIC DNA]</scope>
    <source>
        <strain evidence="4">DSM 25035</strain>
    </source>
</reference>
<feature type="domain" description="ChrR-like cupin" evidence="2">
    <location>
        <begin position="166"/>
        <end position="265"/>
    </location>
</feature>
<keyword evidence="4" id="KW-1185">Reference proteome</keyword>
<feature type="transmembrane region" description="Helical" evidence="1">
    <location>
        <begin position="6"/>
        <end position="25"/>
    </location>
</feature>
<dbReference type="InterPro" id="IPR025979">
    <property type="entry name" value="ChrR-like_cupin_dom"/>
</dbReference>
<dbReference type="STRING" id="1073327.SAMN04488108_0217"/>
<dbReference type="InterPro" id="IPR011051">
    <property type="entry name" value="RmlC_Cupin_sf"/>
</dbReference>
<dbReference type="InterPro" id="IPR014710">
    <property type="entry name" value="RmlC-like_jellyroll"/>
</dbReference>
<evidence type="ECO:0000313" key="3">
    <source>
        <dbReference type="EMBL" id="SHO59579.1"/>
    </source>
</evidence>
<name>A0A1M7Z3U6_9BACT</name>
<keyword evidence="1" id="KW-0472">Membrane</keyword>
<dbReference type="Gene3D" id="2.60.120.10">
    <property type="entry name" value="Jelly Rolls"/>
    <property type="match status" value="1"/>
</dbReference>
<dbReference type="RefSeq" id="WP_243839675.1">
    <property type="nucleotide sequence ID" value="NZ_FRXN01000001.1"/>
</dbReference>
<evidence type="ECO:0000259" key="2">
    <source>
        <dbReference type="Pfam" id="PF12973"/>
    </source>
</evidence>
<gene>
    <name evidence="3" type="ORF">SAMN04488108_0217</name>
</gene>
<dbReference type="SUPFAM" id="SSF51182">
    <property type="entry name" value="RmlC-like cupins"/>
    <property type="match status" value="1"/>
</dbReference>
<evidence type="ECO:0000313" key="4">
    <source>
        <dbReference type="Proteomes" id="UP000184609"/>
    </source>
</evidence>
<proteinExistence type="predicted"/>
<dbReference type="AlphaFoldDB" id="A0A1M7Z3U6"/>
<keyword evidence="1" id="KW-1133">Transmembrane helix</keyword>
<dbReference type="Proteomes" id="UP000184609">
    <property type="component" value="Unassembled WGS sequence"/>
</dbReference>
<protein>
    <submittedName>
        <fullName evidence="3">Cupin domain protein</fullName>
    </submittedName>
</protein>
<evidence type="ECO:0000256" key="1">
    <source>
        <dbReference type="SAM" id="Phobius"/>
    </source>
</evidence>
<sequence length="274" mass="31417">MIEYFLPILGILVTAVGIPILYLQLRDLKASLRSSTHASIYSQAESIRGYLIEYPELRKYFFDNCLINQENKDYNRVLSIAEVYLNYLEQIAVLRKSLGEENLTSLKLFLDTALSKSPILKQHLRENASLYSQALHEMVENPLSYSQTSSNSINPNTMTESMKNYITSSESIAWKPLVEEGVDTQGLYVKVLRYDEQQKRAPTFLLKFESGSSYPYHNHPAGEEAFILEGEAYFNDQKLVKGDYLYTPPTFKHSVKSEKGCVILFRVPQEVEIQ</sequence>
<dbReference type="Pfam" id="PF12973">
    <property type="entry name" value="Cupin_7"/>
    <property type="match status" value="1"/>
</dbReference>
<organism evidence="3 4">
    <name type="scientific">Algoriphagus zhangzhouensis</name>
    <dbReference type="NCBI Taxonomy" id="1073327"/>
    <lineage>
        <taxon>Bacteria</taxon>
        <taxon>Pseudomonadati</taxon>
        <taxon>Bacteroidota</taxon>
        <taxon>Cytophagia</taxon>
        <taxon>Cytophagales</taxon>
        <taxon>Cyclobacteriaceae</taxon>
        <taxon>Algoriphagus</taxon>
    </lineage>
</organism>
<accession>A0A1M7Z3U6</accession>